<dbReference type="CDD" id="cd00118">
    <property type="entry name" value="LysM"/>
    <property type="match status" value="1"/>
</dbReference>
<feature type="domain" description="LysM" evidence="2">
    <location>
        <begin position="41"/>
        <end position="86"/>
    </location>
</feature>
<dbReference type="CDD" id="cd12797">
    <property type="entry name" value="M23_peptidase"/>
    <property type="match status" value="1"/>
</dbReference>
<accession>A0A512N9R4</accession>
<evidence type="ECO:0000313" key="3">
    <source>
        <dbReference type="EMBL" id="GEP55673.1"/>
    </source>
</evidence>
<dbReference type="EMBL" id="BKAJ01000043">
    <property type="protein sequence ID" value="GEP55673.1"/>
    <property type="molecule type" value="Genomic_DNA"/>
</dbReference>
<gene>
    <name evidence="3" type="ORF">RSO01_28390</name>
</gene>
<evidence type="ECO:0000256" key="1">
    <source>
        <dbReference type="SAM" id="MobiDB-lite"/>
    </source>
</evidence>
<dbReference type="InterPro" id="IPR016047">
    <property type="entry name" value="M23ase_b-sheet_dom"/>
</dbReference>
<dbReference type="Gene3D" id="2.70.70.10">
    <property type="entry name" value="Glucose Permease (Domain IIA)"/>
    <property type="match status" value="1"/>
</dbReference>
<sequence>MRTLGTTAALSVALGACSNVFGPKGGTMEYPGSGAGPNAVAVYVVNEKDTVDSISQRYGVSSQTIIDRNKLKGPPYTLKVGQYIELPGARFVADNTGGATQAAAATSPGPVKRDNLPPPPGSKSEPAEHKTAAGQPTPLSPAAEASKTEATVAATPPPPRMAWPLHGKVLVPYGTQGGQKNDGIDIQAATGDPVKAADGGTVIYAGSDVAHLGNLLLVQHQGGYITAYGNNEALLVKKGDAVKRGQTIAKAGNSGGAASPRLHFEVRRGGSKTVDPMTVLPAQ</sequence>
<organism evidence="3 4">
    <name type="scientific">Reyranella soli</name>
    <dbReference type="NCBI Taxonomy" id="1230389"/>
    <lineage>
        <taxon>Bacteria</taxon>
        <taxon>Pseudomonadati</taxon>
        <taxon>Pseudomonadota</taxon>
        <taxon>Alphaproteobacteria</taxon>
        <taxon>Hyphomicrobiales</taxon>
        <taxon>Reyranellaceae</taxon>
        <taxon>Reyranella</taxon>
    </lineage>
</organism>
<dbReference type="PANTHER" id="PTHR21666:SF270">
    <property type="entry name" value="MUREIN HYDROLASE ACTIVATOR ENVC"/>
    <property type="match status" value="1"/>
</dbReference>
<protein>
    <recommendedName>
        <fullName evidence="2">LysM domain-containing protein</fullName>
    </recommendedName>
</protein>
<dbReference type="SUPFAM" id="SSF54106">
    <property type="entry name" value="LysM domain"/>
    <property type="match status" value="1"/>
</dbReference>
<dbReference type="SUPFAM" id="SSF51261">
    <property type="entry name" value="Duplicated hybrid motif"/>
    <property type="match status" value="1"/>
</dbReference>
<evidence type="ECO:0000313" key="4">
    <source>
        <dbReference type="Proteomes" id="UP000321058"/>
    </source>
</evidence>
<dbReference type="SMART" id="SM00257">
    <property type="entry name" value="LysM"/>
    <property type="match status" value="1"/>
</dbReference>
<dbReference type="PROSITE" id="PS51782">
    <property type="entry name" value="LYSM"/>
    <property type="match status" value="1"/>
</dbReference>
<reference evidence="3 4" key="1">
    <citation type="submission" date="2019-07" db="EMBL/GenBank/DDBJ databases">
        <title>Whole genome shotgun sequence of Reyranella soli NBRC 108950.</title>
        <authorList>
            <person name="Hosoyama A."/>
            <person name="Uohara A."/>
            <person name="Ohji S."/>
            <person name="Ichikawa N."/>
        </authorList>
    </citation>
    <scope>NUCLEOTIDE SEQUENCE [LARGE SCALE GENOMIC DNA]</scope>
    <source>
        <strain evidence="3 4">NBRC 108950</strain>
    </source>
</reference>
<dbReference type="InterPro" id="IPR011055">
    <property type="entry name" value="Dup_hybrid_motif"/>
</dbReference>
<dbReference type="InterPro" id="IPR050570">
    <property type="entry name" value="Cell_wall_metabolism_enzyme"/>
</dbReference>
<evidence type="ECO:0000259" key="2">
    <source>
        <dbReference type="PROSITE" id="PS51782"/>
    </source>
</evidence>
<keyword evidence="4" id="KW-1185">Reference proteome</keyword>
<dbReference type="Pfam" id="PF01551">
    <property type="entry name" value="Peptidase_M23"/>
    <property type="match status" value="1"/>
</dbReference>
<dbReference type="GO" id="GO:0004222">
    <property type="term" value="F:metalloendopeptidase activity"/>
    <property type="evidence" value="ECO:0007669"/>
    <property type="project" value="TreeGrafter"/>
</dbReference>
<dbReference type="InterPro" id="IPR036779">
    <property type="entry name" value="LysM_dom_sf"/>
</dbReference>
<comment type="caution">
    <text evidence="3">The sequence shown here is derived from an EMBL/GenBank/DDBJ whole genome shotgun (WGS) entry which is preliminary data.</text>
</comment>
<dbReference type="Pfam" id="PF01476">
    <property type="entry name" value="LysM"/>
    <property type="match status" value="1"/>
</dbReference>
<feature type="region of interest" description="Disordered" evidence="1">
    <location>
        <begin position="99"/>
        <end position="163"/>
    </location>
</feature>
<dbReference type="Proteomes" id="UP000321058">
    <property type="component" value="Unassembled WGS sequence"/>
</dbReference>
<dbReference type="InterPro" id="IPR018392">
    <property type="entry name" value="LysM"/>
</dbReference>
<proteinExistence type="predicted"/>
<dbReference type="PROSITE" id="PS51257">
    <property type="entry name" value="PROKAR_LIPOPROTEIN"/>
    <property type="match status" value="1"/>
</dbReference>
<dbReference type="PANTHER" id="PTHR21666">
    <property type="entry name" value="PEPTIDASE-RELATED"/>
    <property type="match status" value="1"/>
</dbReference>
<dbReference type="AlphaFoldDB" id="A0A512N9R4"/>
<dbReference type="Gene3D" id="3.10.350.10">
    <property type="entry name" value="LysM domain"/>
    <property type="match status" value="1"/>
</dbReference>
<name>A0A512N9R4_9HYPH</name>